<dbReference type="Gene3D" id="1.20.5.170">
    <property type="match status" value="1"/>
</dbReference>
<dbReference type="EMBL" id="AVNC01000015">
    <property type="protein sequence ID" value="EQK42907.1"/>
    <property type="molecule type" value="Genomic_DNA"/>
</dbReference>
<evidence type="ECO:0000313" key="5">
    <source>
        <dbReference type="EMBL" id="EQK42907.1"/>
    </source>
</evidence>
<evidence type="ECO:0000259" key="4">
    <source>
        <dbReference type="Pfam" id="PF10145"/>
    </source>
</evidence>
<evidence type="ECO:0000313" key="6">
    <source>
        <dbReference type="Proteomes" id="UP000015688"/>
    </source>
</evidence>
<feature type="region of interest" description="Disordered" evidence="3">
    <location>
        <begin position="880"/>
        <end position="902"/>
    </location>
</feature>
<dbReference type="GO" id="GO:0005856">
    <property type="term" value="C:cytoskeleton"/>
    <property type="evidence" value="ECO:0007669"/>
    <property type="project" value="TreeGrafter"/>
</dbReference>
<accession>T4VQE4</accession>
<dbReference type="SUPFAM" id="SSF57997">
    <property type="entry name" value="Tropomyosin"/>
    <property type="match status" value="1"/>
</dbReference>
<evidence type="ECO:0000256" key="3">
    <source>
        <dbReference type="SAM" id="MobiDB-lite"/>
    </source>
</evidence>
<dbReference type="InterPro" id="IPR010090">
    <property type="entry name" value="Phage_tape_meas"/>
</dbReference>
<evidence type="ECO:0000256" key="2">
    <source>
        <dbReference type="SAM" id="Coils"/>
    </source>
</evidence>
<dbReference type="GeneID" id="67472696"/>
<sequence>MSRSGEIEKLTFGLELDGQSFSKELSNLKKHTRNLTNDFDNASKSIDQAEDKLEAMTQAMQKGNRAFDATEKKLQMQTKQYDDLYKKTEKQRQKYDELSQELKKSEKALTDMANKGDKSSEAYKKQEKSVSDLKKALGSQVELVQKNSNKLQQYSTDIDKTTNELGKLKTSIGDLETSMTSMDGGAEALSRFKDIASDAGIDLSLLELGAKSAAIAIAAIFAKQVYDGAISYDNALTDLRISLGLTEDSAKDLLNTMKDITDGGYSIEGVSESVKYLEQRFNLTVEETENLAQSMDLLNKYGYESADVTRFMTSAVNDWGMSHEQALDMIIAGEQTGLNMSKDWLDTLVEYTPILSTLGLSGQEAFALIDEAVNATGMNTDQAADMVKEFFLSLTDGSTTSKDAFKDLGIDIDELKKKIDDGSISSADAMKQVMKAIMNVGDETERARLLQEIFKGTVEYGSEGVVEAWANMQGSVNDTSGAMQEAKNAYEDSYSAMQQDLTTSWTELKQEIGRGVIPALTEVTKFFQEMVNGASYAPTAIGTGFQILGNQIGNAFDGAQGKVLEFYSSILNWNLKVAEKFGNKEKANSIKKDLDEVDRKHEEVSQRIGDREQEIDKLRKERDKAYDDAFLDIDTEPSKQKVVELTKAYSDIPKEVKTVLRANDDESKAKALNVYNLYEQLPPEIQTVIKADNYKALEGANTVQDILNNIPVEKRVALLTDISNSGIMAPEQLQQILDSLPEEERVKIETNIANADKITQTKKDIENIPKESSTKVSVDTGDSEAKAQNVKKEVDSVNGKVSTATFKAETAQASKNVTGLKKNISSYDAKNTNKTKITKFNTVTAQAAKNVTGLANKISSFVSSYAKSFTTTFNVVTKYSTQGSPTSHSNGARPKSKPKFRPVSFMSIPKKTEIDSRDKLRTVARETFNPYMNNIEPPSEVRFRSINFEAISQNTPQLQALNPSMVLSGVENNVNLLSDLENQLKAINNQLDILDKKADDALGQDKIGYLQQQNALYKQQQDLQHNIAENLRVQQNELRYYLSQQGYGFDSDGSISGYKDAIYNIEKELKSLNSVSGDKNETRIKDLERMKKYLEEYTDITLDKIPKAQSEWWKLHNSINENIDSVKELQTQLKYFDEEVSIDKYSNELGYINKELDILDKKLDNLHGTNKVGVLQQQIEFLKRQQIELHNLANAHRAVQSQLKDYLGTQGFVFDEFGKIANYDHLNSFASYGNLEEIKKSLEEYVKLTNSEIPKLSQEWWQVEEAIKKTQDSIEELNHKTSLSQFIHSLEEISHSLDRVEDKMDLLDKKNEHVYGKDKLDYYNKKIDLMKEEKKLLEGQYKEYLNLHYAKKVHLEQYGVQFDESSLITNYDEVLNKYANTDQYEKVKKYLDEYIKLTRDEIPDAWKDWLDLENKIKDIQKEKLYLVKEVEDKITDAYKKQVEERKKLIKEELDERVDAINKEKEAYNDARAKADYEDEYQKQLDKVQKLQAEYDSISGDNSLGNKKRLEDLLNQIKDEQEKLEDLVQGKIDKDVNDFFDKESDKLTENAESAIKDLEDKFSDSKFAELVAQALGSGVFTDIEGNVSSLEDALINFAEESGDLFGALGGIIESELVGNLEQALDTYKELDSILNGLGISQMRGFSMPNVDYSSARYNPSSTSNISNTNNNSTSYDFNFNSPLVVVEGNADKSTVEDLKKYETRIVKKVTSEIVGKMNGR</sequence>
<dbReference type="Proteomes" id="UP000015688">
    <property type="component" value="Unassembled WGS sequence"/>
</dbReference>
<keyword evidence="1 2" id="KW-0175">Coiled coil</keyword>
<protein>
    <submittedName>
        <fullName evidence="5">Phage-related minor tail family protein</fullName>
    </submittedName>
</protein>
<dbReference type="PATRIC" id="fig|1233171.3.peg.1741"/>
<feature type="compositionally biased region" description="Polar residues" evidence="3">
    <location>
        <begin position="880"/>
        <end position="890"/>
    </location>
</feature>
<feature type="coiled-coil region" evidence="2">
    <location>
        <begin position="587"/>
        <end position="628"/>
    </location>
</feature>
<dbReference type="PANTHER" id="PTHR32083:SF0">
    <property type="entry name" value="CILIA AND FLAGELLA-ASSOCIATED PROTEIN 58"/>
    <property type="match status" value="1"/>
</dbReference>
<comment type="caution">
    <text evidence="5">The sequence shown here is derived from an EMBL/GenBank/DDBJ whole genome shotgun (WGS) entry which is preliminary data.</text>
</comment>
<feature type="coiled-coil region" evidence="2">
    <location>
        <begin position="1290"/>
        <end position="1347"/>
    </location>
</feature>
<dbReference type="PANTHER" id="PTHR32083">
    <property type="entry name" value="CILIA AND FLAGELLA-ASSOCIATED PROTEIN 58-RELATED"/>
    <property type="match status" value="1"/>
</dbReference>
<feature type="domain" description="Phage tail tape measure protein" evidence="4">
    <location>
        <begin position="264"/>
        <end position="454"/>
    </location>
</feature>
<proteinExistence type="predicted"/>
<gene>
    <name evidence="5" type="ORF">C672_1851</name>
</gene>
<evidence type="ECO:0000256" key="1">
    <source>
        <dbReference type="ARBA" id="ARBA00023054"/>
    </source>
</evidence>
<organism evidence="5 6">
    <name type="scientific">Paraclostridium bifermentans ATCC 638 = DSM 14991</name>
    <dbReference type="NCBI Taxonomy" id="1233171"/>
    <lineage>
        <taxon>Bacteria</taxon>
        <taxon>Bacillati</taxon>
        <taxon>Bacillota</taxon>
        <taxon>Clostridia</taxon>
        <taxon>Peptostreptococcales</taxon>
        <taxon>Peptostreptococcaceae</taxon>
        <taxon>Paraclostridium</taxon>
    </lineage>
</organism>
<feature type="coiled-coil region" evidence="2">
    <location>
        <begin position="1450"/>
        <end position="1533"/>
    </location>
</feature>
<dbReference type="RefSeq" id="WP_021433015.1">
    <property type="nucleotide sequence ID" value="NZ_AVNC01000015.1"/>
</dbReference>
<name>T4VQE4_PARBF</name>
<feature type="coiled-coil region" evidence="2">
    <location>
        <begin position="32"/>
        <end position="115"/>
    </location>
</feature>
<feature type="coiled-coil region" evidence="2">
    <location>
        <begin position="970"/>
        <end position="1004"/>
    </location>
</feature>
<reference evidence="5 6" key="1">
    <citation type="submission" date="2013-06" db="EMBL/GenBank/DDBJ databases">
        <authorList>
            <person name="Walk S."/>
            <person name="Aronoff D."/>
            <person name="Young V.Y."/>
            <person name="Marsh J."/>
            <person name="Harrison L."/>
            <person name="Daugherty S.C."/>
            <person name="Shefchek K.A."/>
            <person name="Hine E.E."/>
            <person name="Tallon L.J."/>
            <person name="Sadzewicz L.K."/>
            <person name="Rasko D.A."/>
        </authorList>
    </citation>
    <scope>NUCLEOTIDE SEQUENCE [LARGE SCALE GENOMIC DNA]</scope>
    <source>
        <strain evidence="5 6">ATCC 638</strain>
    </source>
</reference>
<dbReference type="Pfam" id="PF10145">
    <property type="entry name" value="PhageMin_Tail"/>
    <property type="match status" value="1"/>
</dbReference>